<accession>A0A0E3SQF4</accession>
<dbReference type="RefSeq" id="WP_048204518.1">
    <property type="nucleotide sequence ID" value="NZ_CP009518.1"/>
</dbReference>
<dbReference type="AlphaFoldDB" id="A0A0E3SQF4"/>
<name>A0A0E3SQF4_METMT</name>
<dbReference type="Proteomes" id="UP000033048">
    <property type="component" value="Chromosome"/>
</dbReference>
<dbReference type="KEGG" id="mmet:MCMEM_0240"/>
<dbReference type="InterPro" id="IPR042099">
    <property type="entry name" value="ANL_N_sf"/>
</dbReference>
<dbReference type="PANTHER" id="PTHR36932">
    <property type="entry name" value="CAPSULAR POLYSACCHARIDE BIOSYNTHESIS PROTEIN"/>
    <property type="match status" value="1"/>
</dbReference>
<keyword evidence="2" id="KW-1185">Reference proteome</keyword>
<dbReference type="InterPro" id="IPR053158">
    <property type="entry name" value="CapK_Type1_Caps_Biosynth"/>
</dbReference>
<dbReference type="EMBL" id="CP009518">
    <property type="protein sequence ID" value="AKB84293.1"/>
    <property type="molecule type" value="Genomic_DNA"/>
</dbReference>
<protein>
    <submittedName>
        <fullName evidence="1">Capsular polysaccharide biosynthesis protein</fullName>
    </submittedName>
</protein>
<dbReference type="GeneID" id="24892716"/>
<organism evidence="1 2">
    <name type="scientific">Methanococcoides methylutens MM1</name>
    <dbReference type="NCBI Taxonomy" id="1434104"/>
    <lineage>
        <taxon>Archaea</taxon>
        <taxon>Methanobacteriati</taxon>
        <taxon>Methanobacteriota</taxon>
        <taxon>Stenosarchaea group</taxon>
        <taxon>Methanomicrobia</taxon>
        <taxon>Methanosarcinales</taxon>
        <taxon>Methanosarcinaceae</taxon>
        <taxon>Methanococcoides</taxon>
    </lineage>
</organism>
<sequence length="446" mass="51412">MFNKYISIFVHQMGDLNFYSMYKRLLKSQWKSYDELKIDQEKQLRHMVHFAYENVPYYHNLFKDLNLRADSIKKVEDLEKLPILNKDIIKQNWEYFKPLNLGNMKYYIHSTGGSTGTPFQYRLLKLDRFLSGAMMYRGWGYGGYELGDKMVFLAGSSLDVGANSFIVKKVHEITRNIRKLSSFDMGYEDMYKYAGTIQTFNPKSIRGYASSINLFGSFVKDNAIDLPDISAIYTTAEKLLPHMRDNIEDAFDCDVYDTYGLNDGGVGAYECFEHTGLHIDTERSIMEIVDDDGYQMSDGIGNILATSLYNYAMPFIRYDTGDMGHIIDDQCGCGRKSKLLKEVIGRSVDILITPEGKKVHGYFLLYIFWEYGAGIENYQVIQNKINNILIKIVPTDHFDVNNLSLIRNSIKAKSASWNVDFEFVDSIEKTKAGKYKFILNQLEPLL</sequence>
<dbReference type="PANTHER" id="PTHR36932:SF1">
    <property type="entry name" value="CAPSULAR POLYSACCHARIDE BIOSYNTHESIS PROTEIN"/>
    <property type="match status" value="1"/>
</dbReference>
<dbReference type="PATRIC" id="fig|1434104.5.peg.253"/>
<dbReference type="OrthoDB" id="37928at2157"/>
<dbReference type="STRING" id="1434104.MCMEM_0240"/>
<gene>
    <name evidence="1" type="ORF">MCMEM_0240</name>
</gene>
<reference evidence="1 2" key="1">
    <citation type="submission" date="2014-07" db="EMBL/GenBank/DDBJ databases">
        <title>Methanogenic archaea and the global carbon cycle.</title>
        <authorList>
            <person name="Henriksen J.R."/>
            <person name="Luke J."/>
            <person name="Reinhart S."/>
            <person name="Benedict M.N."/>
            <person name="Youngblut N.D."/>
            <person name="Metcalf M.E."/>
            <person name="Whitaker R.J."/>
            <person name="Metcalf W.W."/>
        </authorList>
    </citation>
    <scope>NUCLEOTIDE SEQUENCE [LARGE SCALE GENOMIC DNA]</scope>
    <source>
        <strain evidence="1 2">MM1</strain>
    </source>
</reference>
<dbReference type="SUPFAM" id="SSF56801">
    <property type="entry name" value="Acetyl-CoA synthetase-like"/>
    <property type="match status" value="1"/>
</dbReference>
<evidence type="ECO:0000313" key="1">
    <source>
        <dbReference type="EMBL" id="AKB84293.1"/>
    </source>
</evidence>
<dbReference type="Gene3D" id="3.40.50.12780">
    <property type="entry name" value="N-terminal domain of ligase-like"/>
    <property type="match status" value="1"/>
</dbReference>
<evidence type="ECO:0000313" key="2">
    <source>
        <dbReference type="Proteomes" id="UP000033048"/>
    </source>
</evidence>
<dbReference type="HOGENOM" id="CLU_035301_5_2_2"/>
<proteinExistence type="predicted"/>